<evidence type="ECO:0000256" key="4">
    <source>
        <dbReference type="ARBA" id="ARBA00023002"/>
    </source>
</evidence>
<keyword evidence="1" id="KW-0285">Flavoprotein</keyword>
<keyword evidence="2" id="KW-0274">FAD</keyword>
<dbReference type="InterPro" id="IPR050775">
    <property type="entry name" value="FAD-binding_Monooxygenases"/>
</dbReference>
<keyword evidence="3" id="KW-0521">NADP</keyword>
<name>A0AAD4CNL1_ASPNN</name>
<dbReference type="InterPro" id="IPR036188">
    <property type="entry name" value="FAD/NAD-bd_sf"/>
</dbReference>
<evidence type="ECO:0008006" key="7">
    <source>
        <dbReference type="Google" id="ProtNLM"/>
    </source>
</evidence>
<proteinExistence type="predicted"/>
<comment type="caution">
    <text evidence="5">The sequence shown here is derived from an EMBL/GenBank/DDBJ whole genome shotgun (WGS) entry which is preliminary data.</text>
</comment>
<dbReference type="EMBL" id="VCAU01000042">
    <property type="protein sequence ID" value="KAF9888857.1"/>
    <property type="molecule type" value="Genomic_DNA"/>
</dbReference>
<dbReference type="GO" id="GO:0004499">
    <property type="term" value="F:N,N-dimethylaniline monooxygenase activity"/>
    <property type="evidence" value="ECO:0007669"/>
    <property type="project" value="InterPro"/>
</dbReference>
<gene>
    <name evidence="5" type="ORF">FE257_008226</name>
</gene>
<evidence type="ECO:0000256" key="3">
    <source>
        <dbReference type="ARBA" id="ARBA00022857"/>
    </source>
</evidence>
<keyword evidence="4" id="KW-0560">Oxidoreductase</keyword>
<dbReference type="InterPro" id="IPR020946">
    <property type="entry name" value="Flavin_mOase-like"/>
</dbReference>
<keyword evidence="6" id="KW-1185">Reference proteome</keyword>
<dbReference type="SUPFAM" id="SSF51905">
    <property type="entry name" value="FAD/NAD(P)-binding domain"/>
    <property type="match status" value="3"/>
</dbReference>
<reference evidence="5" key="1">
    <citation type="journal article" date="2019" name="Beilstein J. Org. Chem.">
        <title>Nanangenines: drimane sesquiterpenoids as the dominant metabolite cohort of a novel Australian fungus, Aspergillus nanangensis.</title>
        <authorList>
            <person name="Lacey H.J."/>
            <person name="Gilchrist C.L.M."/>
            <person name="Crombie A."/>
            <person name="Kalaitzis J.A."/>
            <person name="Vuong D."/>
            <person name="Rutledge P.J."/>
            <person name="Turner P."/>
            <person name="Pitt J.I."/>
            <person name="Lacey E."/>
            <person name="Chooi Y.H."/>
            <person name="Piggott A.M."/>
        </authorList>
    </citation>
    <scope>NUCLEOTIDE SEQUENCE</scope>
    <source>
        <strain evidence="5">MST-FP2251</strain>
    </source>
</reference>
<accession>A0AAD4CNL1</accession>
<dbReference type="PANTHER" id="PTHR43098:SF5">
    <property type="entry name" value="DUAL-FUNCTIONAL MONOOXYGENASE_METHYLTRANSFERASE PSOF"/>
    <property type="match status" value="1"/>
</dbReference>
<dbReference type="Proteomes" id="UP001194746">
    <property type="component" value="Unassembled WGS sequence"/>
</dbReference>
<evidence type="ECO:0000256" key="1">
    <source>
        <dbReference type="ARBA" id="ARBA00022630"/>
    </source>
</evidence>
<dbReference type="GO" id="GO:0050661">
    <property type="term" value="F:NADP binding"/>
    <property type="evidence" value="ECO:0007669"/>
    <property type="project" value="InterPro"/>
</dbReference>
<dbReference type="PANTHER" id="PTHR43098">
    <property type="entry name" value="L-ORNITHINE N(5)-MONOOXYGENASE-RELATED"/>
    <property type="match status" value="1"/>
</dbReference>
<protein>
    <recommendedName>
        <fullName evidence="7">Cyclohexanone monooxygenase</fullName>
    </recommendedName>
</protein>
<dbReference type="AlphaFoldDB" id="A0AAD4CNL1"/>
<evidence type="ECO:0000256" key="2">
    <source>
        <dbReference type="ARBA" id="ARBA00022827"/>
    </source>
</evidence>
<dbReference type="Pfam" id="PF00743">
    <property type="entry name" value="FMO-like"/>
    <property type="match status" value="1"/>
</dbReference>
<reference evidence="5" key="2">
    <citation type="submission" date="2020-02" db="EMBL/GenBank/DDBJ databases">
        <authorList>
            <person name="Gilchrist C.L.M."/>
            <person name="Chooi Y.-H."/>
        </authorList>
    </citation>
    <scope>NUCLEOTIDE SEQUENCE</scope>
    <source>
        <strain evidence="5">MST-FP2251</strain>
    </source>
</reference>
<evidence type="ECO:0000313" key="6">
    <source>
        <dbReference type="Proteomes" id="UP001194746"/>
    </source>
</evidence>
<sequence length="549" mass="62391">MGSIGEQHDRSKVPPNTYDALIIGAGINGVAMLYHTLKLGMKVKILEAGDGVGGVWFWNRYPGARFDSESYSYGYSWSQEVLDEWDWTEHFSPQPQTEKYINFVVDKFNMRDQIQLHSRVTKATYRDADKRWTVEIDNGETFDTKFFITAVGPLNKPCMPKMDGIERFKGQWTHTARWPKEGLDYAGKRVAVIGTGATGVQTITEVAKTAGQLYVFQRRPNWCAPLHNSPISKEEMAKIRQRYPEIFKRCSQSIAGFMHTPDSRGTLEVTDEEREAFYEHLYASPGFGIWQGNFRDMLYDQDANNLLTEFMTKKIRGRVHDPKVAEKLIPTDHGCGALRMPMESGYYEVYNQPNVELIDNTPNPGGTPITTVTETGVQTTAKEYEVDIIIYATGFDAVTGAFNDIDIRGKAGRSLREYWKEGPHTYLGVSVEGFPNMLMVAGPHTSLGNIPRSCEFTILWLARLLDHMNKKGLGCIEATRQGVKNWTNHVKATGRDHLVNHADSWLTGINRNIEGRDRRVIMRYTGGAPEYREKCEEIEGRRYDTFAME</sequence>
<dbReference type="Gene3D" id="3.50.50.60">
    <property type="entry name" value="FAD/NAD(P)-binding domain"/>
    <property type="match status" value="2"/>
</dbReference>
<dbReference type="GO" id="GO:0050660">
    <property type="term" value="F:flavin adenine dinucleotide binding"/>
    <property type="evidence" value="ECO:0007669"/>
    <property type="project" value="InterPro"/>
</dbReference>
<organism evidence="5 6">
    <name type="scientific">Aspergillus nanangensis</name>
    <dbReference type="NCBI Taxonomy" id="2582783"/>
    <lineage>
        <taxon>Eukaryota</taxon>
        <taxon>Fungi</taxon>
        <taxon>Dikarya</taxon>
        <taxon>Ascomycota</taxon>
        <taxon>Pezizomycotina</taxon>
        <taxon>Eurotiomycetes</taxon>
        <taxon>Eurotiomycetidae</taxon>
        <taxon>Eurotiales</taxon>
        <taxon>Aspergillaceae</taxon>
        <taxon>Aspergillus</taxon>
        <taxon>Aspergillus subgen. Circumdati</taxon>
    </lineage>
</organism>
<evidence type="ECO:0000313" key="5">
    <source>
        <dbReference type="EMBL" id="KAF9888857.1"/>
    </source>
</evidence>